<evidence type="ECO:0000313" key="2">
    <source>
        <dbReference type="Proteomes" id="UP001262754"/>
    </source>
</evidence>
<organism evidence="1 2">
    <name type="scientific">Caulobacter rhizosphaerae</name>
    <dbReference type="NCBI Taxonomy" id="2010972"/>
    <lineage>
        <taxon>Bacteria</taxon>
        <taxon>Pseudomonadati</taxon>
        <taxon>Pseudomonadota</taxon>
        <taxon>Alphaproteobacteria</taxon>
        <taxon>Caulobacterales</taxon>
        <taxon>Caulobacteraceae</taxon>
        <taxon>Caulobacter</taxon>
    </lineage>
</organism>
<proteinExistence type="predicted"/>
<sequence length="196" mass="21963">MSDHGFRRGKNSLIYKRVIAGSTQIIDLTFDVRPKEDPVALAALYPRMEVQIPAVDAVLEDMVGGATGELAGYSEARTRQGIHFTAEKADPGRWYVYRLQDLPAAVEQVRAFLDRWTMPLLDVYATPEDMVAAQARDDGRLTHARPQLVRVIAAALVCGKRDYAHALLEKRLGAPGARRLYKRVFDYVESYAERTA</sequence>
<reference evidence="1 2" key="1">
    <citation type="submission" date="2023-07" db="EMBL/GenBank/DDBJ databases">
        <title>Sorghum-associated microbial communities from plants grown in Nebraska, USA.</title>
        <authorList>
            <person name="Schachtman D."/>
        </authorList>
    </citation>
    <scope>NUCLEOTIDE SEQUENCE [LARGE SCALE GENOMIC DNA]</scope>
    <source>
        <strain evidence="1 2">DS2154</strain>
    </source>
</reference>
<keyword evidence="2" id="KW-1185">Reference proteome</keyword>
<dbReference type="RefSeq" id="WP_310029169.1">
    <property type="nucleotide sequence ID" value="NZ_JAVDRL010000002.1"/>
</dbReference>
<accession>A0ABU1MUR1</accession>
<dbReference type="EMBL" id="JAVDRL010000002">
    <property type="protein sequence ID" value="MDR6529934.1"/>
    <property type="molecule type" value="Genomic_DNA"/>
</dbReference>
<comment type="caution">
    <text evidence="1">The sequence shown here is derived from an EMBL/GenBank/DDBJ whole genome shotgun (WGS) entry which is preliminary data.</text>
</comment>
<name>A0ABU1MUR1_9CAUL</name>
<evidence type="ECO:0000313" key="1">
    <source>
        <dbReference type="EMBL" id="MDR6529934.1"/>
    </source>
</evidence>
<dbReference type="Proteomes" id="UP001262754">
    <property type="component" value="Unassembled WGS sequence"/>
</dbReference>
<protein>
    <submittedName>
        <fullName evidence="1">Uncharacterized protein</fullName>
    </submittedName>
</protein>
<gene>
    <name evidence="1" type="ORF">J2800_000658</name>
</gene>